<keyword evidence="2 5" id="KW-0812">Transmembrane</keyword>
<evidence type="ECO:0000313" key="8">
    <source>
        <dbReference type="EMBL" id="CAL6053400.1"/>
    </source>
</evidence>
<feature type="transmembrane region" description="Helical" evidence="5">
    <location>
        <begin position="163"/>
        <end position="185"/>
    </location>
</feature>
<feature type="transmembrane region" description="Helical" evidence="5">
    <location>
        <begin position="135"/>
        <end position="157"/>
    </location>
</feature>
<feature type="transmembrane region" description="Helical" evidence="5">
    <location>
        <begin position="77"/>
        <end position="96"/>
    </location>
</feature>
<dbReference type="Proteomes" id="UP001642409">
    <property type="component" value="Unassembled WGS sequence"/>
</dbReference>
<feature type="domain" description="Major facilitator superfamily (MFS) profile" evidence="6">
    <location>
        <begin position="7"/>
        <end position="397"/>
    </location>
</feature>
<protein>
    <submittedName>
        <fullName evidence="7">Hexose transporter</fullName>
    </submittedName>
    <submittedName>
        <fullName evidence="8">Hexose_transporter</fullName>
    </submittedName>
</protein>
<dbReference type="SUPFAM" id="SSF103473">
    <property type="entry name" value="MFS general substrate transporter"/>
    <property type="match status" value="1"/>
</dbReference>
<dbReference type="GO" id="GO:0016020">
    <property type="term" value="C:membrane"/>
    <property type="evidence" value="ECO:0007669"/>
    <property type="project" value="UniProtKB-SubCell"/>
</dbReference>
<feature type="transmembrane region" description="Helical" evidence="5">
    <location>
        <begin position="213"/>
        <end position="240"/>
    </location>
</feature>
<feature type="transmembrane region" description="Helical" evidence="5">
    <location>
        <begin position="347"/>
        <end position="369"/>
    </location>
</feature>
<dbReference type="InterPro" id="IPR020846">
    <property type="entry name" value="MFS_dom"/>
</dbReference>
<evidence type="ECO:0000313" key="9">
    <source>
        <dbReference type="Proteomes" id="UP001642409"/>
    </source>
</evidence>
<dbReference type="EMBL" id="CATOUU010000526">
    <property type="protein sequence ID" value="CAI9932823.1"/>
    <property type="molecule type" value="Genomic_DNA"/>
</dbReference>
<dbReference type="PANTHER" id="PTHR48021:SF1">
    <property type="entry name" value="GH07001P-RELATED"/>
    <property type="match status" value="1"/>
</dbReference>
<dbReference type="EMBL" id="CAXDID020000196">
    <property type="protein sequence ID" value="CAL6053400.1"/>
    <property type="molecule type" value="Genomic_DNA"/>
</dbReference>
<dbReference type="PROSITE" id="PS50850">
    <property type="entry name" value="MFS"/>
    <property type="match status" value="1"/>
</dbReference>
<dbReference type="InterPro" id="IPR005828">
    <property type="entry name" value="MFS_sugar_transport-like"/>
</dbReference>
<feature type="transmembrane region" description="Helical" evidence="5">
    <location>
        <begin position="279"/>
        <end position="298"/>
    </location>
</feature>
<dbReference type="Gene3D" id="1.20.1250.20">
    <property type="entry name" value="MFS general substrate transporter like domains"/>
    <property type="match status" value="2"/>
</dbReference>
<feature type="transmembrane region" description="Helical" evidence="5">
    <location>
        <begin position="102"/>
        <end position="123"/>
    </location>
</feature>
<dbReference type="PRINTS" id="PR00171">
    <property type="entry name" value="SUGRTRNSPORT"/>
</dbReference>
<comment type="subcellular location">
    <subcellularLocation>
        <location evidence="1">Membrane</location>
        <topology evidence="1">Multi-pass membrane protein</topology>
    </subcellularLocation>
</comment>
<feature type="transmembrane region" description="Helical" evidence="5">
    <location>
        <begin position="310"/>
        <end position="335"/>
    </location>
</feature>
<evidence type="ECO:0000256" key="2">
    <source>
        <dbReference type="ARBA" id="ARBA00022692"/>
    </source>
</evidence>
<gene>
    <name evidence="7" type="ORF">HINF_LOCUS20468</name>
    <name evidence="8" type="ORF">HINF_LOCUS45317</name>
</gene>
<keyword evidence="4 5" id="KW-0472">Membrane</keyword>
<evidence type="ECO:0000256" key="4">
    <source>
        <dbReference type="ARBA" id="ARBA00023136"/>
    </source>
</evidence>
<dbReference type="AlphaFoldDB" id="A0AA86P8A6"/>
<dbReference type="Pfam" id="PF00083">
    <property type="entry name" value="Sugar_tr"/>
    <property type="match status" value="2"/>
</dbReference>
<keyword evidence="9" id="KW-1185">Reference proteome</keyword>
<evidence type="ECO:0000256" key="1">
    <source>
        <dbReference type="ARBA" id="ARBA00004141"/>
    </source>
</evidence>
<evidence type="ECO:0000256" key="3">
    <source>
        <dbReference type="ARBA" id="ARBA00022989"/>
    </source>
</evidence>
<feature type="transmembrane region" description="Helical" evidence="5">
    <location>
        <begin position="45"/>
        <end position="70"/>
    </location>
</feature>
<keyword evidence="3 5" id="KW-1133">Transmembrane helix</keyword>
<dbReference type="GO" id="GO:0022857">
    <property type="term" value="F:transmembrane transporter activity"/>
    <property type="evidence" value="ECO:0007669"/>
    <property type="project" value="InterPro"/>
</dbReference>
<proteinExistence type="predicted"/>
<dbReference type="InterPro" id="IPR036259">
    <property type="entry name" value="MFS_trans_sf"/>
</dbReference>
<evidence type="ECO:0000256" key="5">
    <source>
        <dbReference type="SAM" id="Phobius"/>
    </source>
</evidence>
<sequence length="427" mass="47610">MNYNIIVVLVYLCGGFARGTAVYNLSNVLIQMYSNITNHFDTKGPIMAFLSTCVMCGSMLGTFSATLIILKIGRKNTISIMAALGSLSNIACMFPFHWVYLAIMKMLTGLSTSVIMTTIPMLLSEFVIPKWRGVFASFMNLFICFGVLLCAFVQLAICSHDRLYYMVFIPGVFFCSSLFVLAFWVKENNSSESLTSPIQKPNQNIFSKKYRRCLLVALTLSPAQAGSGMNVVVQYAAMIFAGSFSSPNSGTIGFIIVACVNALSATIAIPFIKRMRRRVLFFSSLIVCTVCVFCQFVLCFIPLKAQTTDIIKLIITIILLIAFQFGIGPLYLAILSEVFPLEVKTQLMNLAMVMYWLVLITITFIFPLVPKWCNQLVFMSIEIISFIVLTKALPETTGKTLPEIWKVMVVEEPKVEITPAMHTEILE</sequence>
<dbReference type="InterPro" id="IPR003663">
    <property type="entry name" value="Sugar/inositol_transpt"/>
</dbReference>
<dbReference type="InterPro" id="IPR050549">
    <property type="entry name" value="MFS_Trehalose_Transporter"/>
</dbReference>
<reference evidence="7" key="1">
    <citation type="submission" date="2023-06" db="EMBL/GenBank/DDBJ databases">
        <authorList>
            <person name="Kurt Z."/>
        </authorList>
    </citation>
    <scope>NUCLEOTIDE SEQUENCE</scope>
</reference>
<reference evidence="8 9" key="2">
    <citation type="submission" date="2024-07" db="EMBL/GenBank/DDBJ databases">
        <authorList>
            <person name="Akdeniz Z."/>
        </authorList>
    </citation>
    <scope>NUCLEOTIDE SEQUENCE [LARGE SCALE GENOMIC DNA]</scope>
</reference>
<accession>A0AA86P8A6</accession>
<name>A0AA86P8A6_9EUKA</name>
<organism evidence="7">
    <name type="scientific">Hexamita inflata</name>
    <dbReference type="NCBI Taxonomy" id="28002"/>
    <lineage>
        <taxon>Eukaryota</taxon>
        <taxon>Metamonada</taxon>
        <taxon>Diplomonadida</taxon>
        <taxon>Hexamitidae</taxon>
        <taxon>Hexamitinae</taxon>
        <taxon>Hexamita</taxon>
    </lineage>
</organism>
<evidence type="ECO:0000313" key="7">
    <source>
        <dbReference type="EMBL" id="CAI9932823.1"/>
    </source>
</evidence>
<comment type="caution">
    <text evidence="7">The sequence shown here is derived from an EMBL/GenBank/DDBJ whole genome shotgun (WGS) entry which is preliminary data.</text>
</comment>
<evidence type="ECO:0000259" key="6">
    <source>
        <dbReference type="PROSITE" id="PS50850"/>
    </source>
</evidence>
<dbReference type="PANTHER" id="PTHR48021">
    <property type="match status" value="1"/>
</dbReference>
<feature type="transmembrane region" description="Helical" evidence="5">
    <location>
        <begin position="252"/>
        <end position="272"/>
    </location>
</feature>